<dbReference type="GO" id="GO:0006508">
    <property type="term" value="P:proteolysis"/>
    <property type="evidence" value="ECO:0007669"/>
    <property type="project" value="InterPro"/>
</dbReference>
<dbReference type="InterPro" id="IPR008758">
    <property type="entry name" value="Peptidase_S28"/>
</dbReference>
<name>A0A183EPA0_9BILA</name>
<dbReference type="WBParaSite" id="GPUH_0002281801-mRNA-1">
    <property type="protein sequence ID" value="GPUH_0002281801-mRNA-1"/>
    <property type="gene ID" value="GPUH_0002281801"/>
</dbReference>
<evidence type="ECO:0000313" key="1">
    <source>
        <dbReference type="EMBL" id="VDN40547.1"/>
    </source>
</evidence>
<evidence type="ECO:0000313" key="2">
    <source>
        <dbReference type="Proteomes" id="UP000271098"/>
    </source>
</evidence>
<reference evidence="1 2" key="2">
    <citation type="submission" date="2018-11" db="EMBL/GenBank/DDBJ databases">
        <authorList>
            <consortium name="Pathogen Informatics"/>
        </authorList>
    </citation>
    <scope>NUCLEOTIDE SEQUENCE [LARGE SCALE GENOMIC DNA]</scope>
</reference>
<gene>
    <name evidence="1" type="ORF">GPUH_LOCUS22790</name>
</gene>
<evidence type="ECO:0000313" key="3">
    <source>
        <dbReference type="WBParaSite" id="GPUH_0002281801-mRNA-1"/>
    </source>
</evidence>
<proteinExistence type="predicted"/>
<dbReference type="InterPro" id="IPR029058">
    <property type="entry name" value="AB_hydrolase_fold"/>
</dbReference>
<accession>A0A183EPA0</accession>
<dbReference type="GO" id="GO:0070008">
    <property type="term" value="F:serine-type exopeptidase activity"/>
    <property type="evidence" value="ECO:0007669"/>
    <property type="project" value="InterPro"/>
</dbReference>
<dbReference type="EMBL" id="UYRT01095980">
    <property type="protein sequence ID" value="VDN40547.1"/>
    <property type="molecule type" value="Genomic_DNA"/>
</dbReference>
<dbReference type="OrthoDB" id="1735038at2759"/>
<protein>
    <submittedName>
        <fullName evidence="3">Alpha/beta hydrolase</fullName>
    </submittedName>
</protein>
<dbReference type="Proteomes" id="UP000271098">
    <property type="component" value="Unassembled WGS sequence"/>
</dbReference>
<keyword evidence="2" id="KW-1185">Reference proteome</keyword>
<dbReference type="Gene3D" id="3.40.50.1820">
    <property type="entry name" value="alpha/beta hydrolase"/>
    <property type="match status" value="1"/>
</dbReference>
<sequence>MQFFENGGPCFLVLGGMAAASPKWILNNELPVMKLARKYHAAVFLLEHRFYGKSFPEQ</sequence>
<dbReference type="Pfam" id="PF05577">
    <property type="entry name" value="Peptidase_S28"/>
    <property type="match status" value="1"/>
</dbReference>
<dbReference type="AlphaFoldDB" id="A0A183EPA0"/>
<reference evidence="3" key="1">
    <citation type="submission" date="2016-06" db="UniProtKB">
        <authorList>
            <consortium name="WormBaseParasite"/>
        </authorList>
    </citation>
    <scope>IDENTIFICATION</scope>
</reference>
<organism evidence="3">
    <name type="scientific">Gongylonema pulchrum</name>
    <dbReference type="NCBI Taxonomy" id="637853"/>
    <lineage>
        <taxon>Eukaryota</taxon>
        <taxon>Metazoa</taxon>
        <taxon>Ecdysozoa</taxon>
        <taxon>Nematoda</taxon>
        <taxon>Chromadorea</taxon>
        <taxon>Rhabditida</taxon>
        <taxon>Spirurina</taxon>
        <taxon>Spiruromorpha</taxon>
        <taxon>Spiruroidea</taxon>
        <taxon>Gongylonematidae</taxon>
        <taxon>Gongylonema</taxon>
    </lineage>
</organism>